<keyword evidence="2 3" id="KW-0648">Protein biosynthesis</keyword>
<proteinExistence type="inferred from homology"/>
<feature type="domain" description="Ribosome recycling factor" evidence="4">
    <location>
        <begin position="18"/>
        <end position="180"/>
    </location>
</feature>
<reference evidence="5 6" key="1">
    <citation type="journal article" date="2016" name="Nat. Commun.">
        <title>Thousands of microbial genomes shed light on interconnected biogeochemical processes in an aquifer system.</title>
        <authorList>
            <person name="Anantharaman K."/>
            <person name="Brown C.T."/>
            <person name="Hug L.A."/>
            <person name="Sharon I."/>
            <person name="Castelle C.J."/>
            <person name="Probst A.J."/>
            <person name="Thomas B.C."/>
            <person name="Singh A."/>
            <person name="Wilkins M.J."/>
            <person name="Karaoz U."/>
            <person name="Brodie E.L."/>
            <person name="Williams K.H."/>
            <person name="Hubbard S.S."/>
            <person name="Banfield J.F."/>
        </authorList>
    </citation>
    <scope>NUCLEOTIDE SEQUENCE [LARGE SCALE GENOMIC DNA]</scope>
</reference>
<dbReference type="STRING" id="1802617.A2886_02025"/>
<comment type="function">
    <text evidence="3">Responsible for the release of ribosomes from messenger RNA at the termination of protein biosynthesis. May increase the efficiency of translation by recycling ribosomes from one round of translation to another.</text>
</comment>
<dbReference type="FunFam" id="3.30.1360.40:FF:000001">
    <property type="entry name" value="Ribosome-recycling factor"/>
    <property type="match status" value="1"/>
</dbReference>
<dbReference type="Pfam" id="PF01765">
    <property type="entry name" value="RRF"/>
    <property type="match status" value="1"/>
</dbReference>
<accession>A0A1F4URK8</accession>
<dbReference type="NCBIfam" id="TIGR00496">
    <property type="entry name" value="frr"/>
    <property type="match status" value="1"/>
</dbReference>
<dbReference type="Gene3D" id="1.10.132.20">
    <property type="entry name" value="Ribosome-recycling factor"/>
    <property type="match status" value="1"/>
</dbReference>
<comment type="subcellular location">
    <subcellularLocation>
        <location evidence="3">Cytoplasm</location>
    </subcellularLocation>
</comment>
<evidence type="ECO:0000313" key="6">
    <source>
        <dbReference type="Proteomes" id="UP000176608"/>
    </source>
</evidence>
<dbReference type="GO" id="GO:0006415">
    <property type="term" value="P:translational termination"/>
    <property type="evidence" value="ECO:0007669"/>
    <property type="project" value="UniProtKB-UniRule"/>
</dbReference>
<name>A0A1F4URK8_UNCKA</name>
<dbReference type="EMBL" id="MEVA01000006">
    <property type="protein sequence ID" value="OGC47546.1"/>
    <property type="molecule type" value="Genomic_DNA"/>
</dbReference>
<evidence type="ECO:0000256" key="1">
    <source>
        <dbReference type="ARBA" id="ARBA00005912"/>
    </source>
</evidence>
<dbReference type="InterPro" id="IPR023584">
    <property type="entry name" value="Ribosome_recyc_fac_dom"/>
</dbReference>
<dbReference type="InterPro" id="IPR036191">
    <property type="entry name" value="RRF_sf"/>
</dbReference>
<dbReference type="HAMAP" id="MF_00040">
    <property type="entry name" value="RRF"/>
    <property type="match status" value="1"/>
</dbReference>
<sequence>MTISELKSKLDKSLEFLQVEMSKVRTGRASPSLLEEIKVNAYNSKMAIKELSSIMVPDPQSLVVSPWDKSLLQEINSAIKSSDLNLNPFIDGDVVRVPIPDLTEERRKELSKSVIAKVEEVKGSIRNIRQEAMKDIDTQFAAKQISEDEKFTQNEEIEKIVKEYTDKVVELGEAKKADLLKI</sequence>
<dbReference type="GO" id="GO:0005737">
    <property type="term" value="C:cytoplasm"/>
    <property type="evidence" value="ECO:0007669"/>
    <property type="project" value="UniProtKB-SubCell"/>
</dbReference>
<dbReference type="PANTHER" id="PTHR20982:SF3">
    <property type="entry name" value="MITOCHONDRIAL RIBOSOME RECYCLING FACTOR PSEUDO 1"/>
    <property type="match status" value="1"/>
</dbReference>
<keyword evidence="3" id="KW-0963">Cytoplasm</keyword>
<evidence type="ECO:0000256" key="2">
    <source>
        <dbReference type="ARBA" id="ARBA00022917"/>
    </source>
</evidence>
<organism evidence="5 6">
    <name type="scientific">candidate division WWE3 bacterium RIFCSPHIGHO2_01_FULL_42_13</name>
    <dbReference type="NCBI Taxonomy" id="1802617"/>
    <lineage>
        <taxon>Bacteria</taxon>
        <taxon>Katanobacteria</taxon>
    </lineage>
</organism>
<dbReference type="GO" id="GO:0043023">
    <property type="term" value="F:ribosomal large subunit binding"/>
    <property type="evidence" value="ECO:0007669"/>
    <property type="project" value="TreeGrafter"/>
</dbReference>
<dbReference type="PANTHER" id="PTHR20982">
    <property type="entry name" value="RIBOSOME RECYCLING FACTOR"/>
    <property type="match status" value="1"/>
</dbReference>
<dbReference type="AlphaFoldDB" id="A0A1F4URK8"/>
<comment type="caution">
    <text evidence="5">The sequence shown here is derived from an EMBL/GenBank/DDBJ whole genome shotgun (WGS) entry which is preliminary data.</text>
</comment>
<dbReference type="CDD" id="cd00520">
    <property type="entry name" value="RRF"/>
    <property type="match status" value="1"/>
</dbReference>
<protein>
    <recommendedName>
        <fullName evidence="3">Ribosome-recycling factor</fullName>
        <shortName evidence="3">RRF</shortName>
    </recommendedName>
    <alternativeName>
        <fullName evidence="3">Ribosome-releasing factor</fullName>
    </alternativeName>
</protein>
<evidence type="ECO:0000259" key="4">
    <source>
        <dbReference type="Pfam" id="PF01765"/>
    </source>
</evidence>
<gene>
    <name evidence="3" type="primary">frr</name>
    <name evidence="5" type="ORF">A2886_02025</name>
</gene>
<dbReference type="Gene3D" id="3.30.1360.40">
    <property type="match status" value="1"/>
</dbReference>
<dbReference type="SUPFAM" id="SSF55194">
    <property type="entry name" value="Ribosome recycling factor, RRF"/>
    <property type="match status" value="1"/>
</dbReference>
<dbReference type="InterPro" id="IPR002661">
    <property type="entry name" value="Ribosome_recyc_fac"/>
</dbReference>
<dbReference type="Proteomes" id="UP000176608">
    <property type="component" value="Unassembled WGS sequence"/>
</dbReference>
<evidence type="ECO:0000313" key="5">
    <source>
        <dbReference type="EMBL" id="OGC47546.1"/>
    </source>
</evidence>
<evidence type="ECO:0000256" key="3">
    <source>
        <dbReference type="HAMAP-Rule" id="MF_00040"/>
    </source>
</evidence>
<comment type="similarity">
    <text evidence="1 3">Belongs to the RRF family.</text>
</comment>